<proteinExistence type="predicted"/>
<accession>A0A098ELI0</accession>
<dbReference type="EMBL" id="CCXS01000001">
    <property type="protein sequence ID" value="CEG23148.1"/>
    <property type="molecule type" value="Genomic_DNA"/>
</dbReference>
<evidence type="ECO:0000313" key="1">
    <source>
        <dbReference type="EMBL" id="CEG23148.1"/>
    </source>
</evidence>
<dbReference type="RefSeq" id="WP_052651939.1">
    <property type="nucleotide sequence ID" value="NZ_CCXS01000001.1"/>
</dbReference>
<keyword evidence="2" id="KW-1185">Reference proteome</keyword>
<evidence type="ECO:0000313" key="2">
    <source>
        <dbReference type="Proteomes" id="UP000043699"/>
    </source>
</evidence>
<gene>
    <name evidence="1" type="ORF">BN1080_02092</name>
</gene>
<reference evidence="1 2" key="1">
    <citation type="submission" date="2014-09" db="EMBL/GenBank/DDBJ databases">
        <authorList>
            <person name="Urmite Genomes Urmite Genomes"/>
        </authorList>
    </citation>
    <scope>NUCLEOTIDE SEQUENCE [LARGE SCALE GENOMIC DNA]</scope>
    <source>
        <strain evidence="1 2">ES2</strain>
    </source>
</reference>
<dbReference type="AlphaFoldDB" id="A0A098ELI0"/>
<protein>
    <submittedName>
        <fullName evidence="1">Uncharacterized protein</fullName>
    </submittedName>
</protein>
<dbReference type="STRING" id="1499687.BN1080_02092"/>
<sequence length="114" mass="13309">MSESNIERLRRIKKEWLSIQIHFTWLSGKELKLFQMSDDFEFLVQQAERFEILSEYHDGALAENRRLREALEFYADAKNWSVEIIKDNGNKHRIAHVVNGDSGNIASKALEGTE</sequence>
<dbReference type="OrthoDB" id="2940686at2"/>
<dbReference type="Proteomes" id="UP000043699">
    <property type="component" value="Unassembled WGS sequence"/>
</dbReference>
<name>A0A098ELI0_9BACL</name>
<organism evidence="1 2">
    <name type="scientific">Planococcus massiliensis</name>
    <dbReference type="NCBI Taxonomy" id="1499687"/>
    <lineage>
        <taxon>Bacteria</taxon>
        <taxon>Bacillati</taxon>
        <taxon>Bacillota</taxon>
        <taxon>Bacilli</taxon>
        <taxon>Bacillales</taxon>
        <taxon>Caryophanaceae</taxon>
        <taxon>Planococcus</taxon>
    </lineage>
</organism>